<dbReference type="Proteomes" id="UP000002320">
    <property type="component" value="Unassembled WGS sequence"/>
</dbReference>
<dbReference type="Gene3D" id="1.20.5.320">
    <property type="entry name" value="6-Phosphogluconate Dehydrogenase, domain 3"/>
    <property type="match status" value="1"/>
</dbReference>
<dbReference type="InterPro" id="IPR008927">
    <property type="entry name" value="6-PGluconate_DH-like_C_sf"/>
</dbReference>
<comment type="similarity">
    <text evidence="2">Belongs to the 6-phosphogluconate dehydrogenase family.</text>
</comment>
<dbReference type="InterPro" id="IPR006114">
    <property type="entry name" value="6PGDH_C"/>
</dbReference>
<evidence type="ECO:0000256" key="5">
    <source>
        <dbReference type="ARBA" id="ARBA00023064"/>
    </source>
</evidence>
<evidence type="ECO:0000256" key="3">
    <source>
        <dbReference type="ARBA" id="ARBA00013011"/>
    </source>
</evidence>
<dbReference type="GO" id="GO:0006098">
    <property type="term" value="P:pentose-phosphate shunt"/>
    <property type="evidence" value="ECO:0007669"/>
    <property type="project" value="UniProtKB-UniPathway"/>
</dbReference>
<evidence type="ECO:0000256" key="2">
    <source>
        <dbReference type="ARBA" id="ARBA00008419"/>
    </source>
</evidence>
<accession>B0XIF4</accession>
<name>B0XIF4_CULQU</name>
<evidence type="ECO:0000313" key="8">
    <source>
        <dbReference type="EMBL" id="EDS29208.1"/>
    </source>
</evidence>
<dbReference type="AlphaFoldDB" id="B0XIF4"/>
<proteinExistence type="inferred from homology"/>
<dbReference type="EnsemblMetazoa" id="CPIJ019262-RA">
    <property type="protein sequence ID" value="CPIJ019262-PA"/>
    <property type="gene ID" value="CPIJ019262"/>
</dbReference>
<dbReference type="UniPathway" id="UPA00115">
    <property type="reaction ID" value="UER00410"/>
</dbReference>
<evidence type="ECO:0000256" key="4">
    <source>
        <dbReference type="ARBA" id="ARBA00023002"/>
    </source>
</evidence>
<sequence length="330" mass="37217">MPLEILDDDVNHFCRVRKLTHEVLNYEEKLSYLRVNYSSLSVGGCLDGGCLCGWIFTALPAVDGRIAENCQRPGVATVAQLSKGVTTITHSNTVIFFWYGCQHPPAEAAPVCGLRFVLRLSLLFWLMERIRDTAGQKGIGKWTAIVALHQGVRLRRSARPSSRVACPERAKASKQLAGPFPKLNVADRNTFLTHIRSAVYCANIVSYGNGFMLLRKAVNEYKWNLDFDGIALMWRGGCIIRSVFLENIRNSFVRNPAMSHLLLDNFFKNAIVVPVPVMSATLSFFDGYLSERLSANLLQAQRDYLGAHTYELLGKKQWRQRFRYYSSGPM</sequence>
<dbReference type="HOGENOM" id="CLU_842657_0_0_1"/>
<dbReference type="InterPro" id="IPR006183">
    <property type="entry name" value="Pgluconate_DH"/>
</dbReference>
<evidence type="ECO:0000259" key="7">
    <source>
        <dbReference type="SMART" id="SM01350"/>
    </source>
</evidence>
<comment type="pathway">
    <text evidence="1">Carbohydrate degradation; pentose phosphate pathway; D-ribulose 5-phosphate from D-glucose 6-phosphate (oxidative stage): step 3/3.</text>
</comment>
<organism>
    <name type="scientific">Culex quinquefasciatus</name>
    <name type="common">Southern house mosquito</name>
    <name type="synonym">Culex pungens</name>
    <dbReference type="NCBI Taxonomy" id="7176"/>
    <lineage>
        <taxon>Eukaryota</taxon>
        <taxon>Metazoa</taxon>
        <taxon>Ecdysozoa</taxon>
        <taxon>Arthropoda</taxon>
        <taxon>Hexapoda</taxon>
        <taxon>Insecta</taxon>
        <taxon>Pterygota</taxon>
        <taxon>Neoptera</taxon>
        <taxon>Endopterygota</taxon>
        <taxon>Diptera</taxon>
        <taxon>Nematocera</taxon>
        <taxon>Culicoidea</taxon>
        <taxon>Culicidae</taxon>
        <taxon>Culicinae</taxon>
        <taxon>Culicini</taxon>
        <taxon>Culex</taxon>
        <taxon>Culex</taxon>
    </lineage>
</organism>
<protein>
    <recommendedName>
        <fullName evidence="3">phosphogluconate dehydrogenase (NADP(+)-dependent, decarboxylating)</fullName>
        <ecNumber evidence="3">1.1.1.44</ecNumber>
    </recommendedName>
</protein>
<evidence type="ECO:0000256" key="1">
    <source>
        <dbReference type="ARBA" id="ARBA00004874"/>
    </source>
</evidence>
<keyword evidence="6" id="KW-0570">Pentose shunt</keyword>
<dbReference type="Gene3D" id="1.10.1040.10">
    <property type="entry name" value="N-(1-d-carboxylethyl)-l-norvaline Dehydrogenase, domain 2"/>
    <property type="match status" value="1"/>
</dbReference>
<dbReference type="EC" id="1.1.1.44" evidence="3"/>
<dbReference type="PANTHER" id="PTHR11811">
    <property type="entry name" value="6-PHOSPHOGLUCONATE DEHYDROGENASE"/>
    <property type="match status" value="1"/>
</dbReference>
<evidence type="ECO:0000313" key="10">
    <source>
        <dbReference type="Proteomes" id="UP000002320"/>
    </source>
</evidence>
<reference evidence="9" key="2">
    <citation type="submission" date="2020-05" db="UniProtKB">
        <authorList>
            <consortium name="EnsemblMetazoa"/>
        </authorList>
    </citation>
    <scope>IDENTIFICATION</scope>
    <source>
        <strain evidence="9">JHB</strain>
    </source>
</reference>
<dbReference type="VEuPathDB" id="VectorBase:CPIJ019262"/>
<evidence type="ECO:0000256" key="6">
    <source>
        <dbReference type="ARBA" id="ARBA00023126"/>
    </source>
</evidence>
<feature type="domain" description="6-phosphogluconate dehydrogenase C-terminal" evidence="7">
    <location>
        <begin position="114"/>
        <end position="319"/>
    </location>
</feature>
<dbReference type="PRINTS" id="PR00076">
    <property type="entry name" value="6PGDHDRGNASE"/>
</dbReference>
<gene>
    <name evidence="9" type="primary">6053320</name>
    <name evidence="8" type="ORF">CpipJ_CPIJ019262</name>
</gene>
<keyword evidence="4" id="KW-0560">Oxidoreductase</keyword>
<dbReference type="GO" id="GO:0004616">
    <property type="term" value="F:phosphogluconate dehydrogenase (decarboxylating) activity"/>
    <property type="evidence" value="ECO:0007669"/>
    <property type="project" value="UniProtKB-EC"/>
</dbReference>
<dbReference type="KEGG" id="cqu:CpipJ_CPIJ019262"/>
<evidence type="ECO:0000313" key="9">
    <source>
        <dbReference type="EnsemblMetazoa" id="CPIJ019262-PA"/>
    </source>
</evidence>
<dbReference type="OrthoDB" id="434986at2759"/>
<dbReference type="EMBL" id="DS233298">
    <property type="protein sequence ID" value="EDS29208.1"/>
    <property type="molecule type" value="Genomic_DNA"/>
</dbReference>
<dbReference type="eggNOG" id="KOG2653">
    <property type="taxonomic scope" value="Eukaryota"/>
</dbReference>
<dbReference type="GO" id="GO:0019521">
    <property type="term" value="P:D-gluconate metabolic process"/>
    <property type="evidence" value="ECO:0007669"/>
    <property type="project" value="UniProtKB-KW"/>
</dbReference>
<dbReference type="SMART" id="SM01350">
    <property type="entry name" value="6PGD"/>
    <property type="match status" value="1"/>
</dbReference>
<keyword evidence="10" id="KW-1185">Reference proteome</keyword>
<dbReference type="VEuPathDB" id="VectorBase:CQUJHB016968"/>
<keyword evidence="5" id="KW-0311">Gluconate utilization</keyword>
<dbReference type="STRING" id="7176.B0XIF4"/>
<dbReference type="InterPro" id="IPR013328">
    <property type="entry name" value="6PGD_dom2"/>
</dbReference>
<dbReference type="SUPFAM" id="SSF48179">
    <property type="entry name" value="6-phosphogluconate dehydrogenase C-terminal domain-like"/>
    <property type="match status" value="1"/>
</dbReference>
<reference evidence="8" key="1">
    <citation type="submission" date="2007-03" db="EMBL/GenBank/DDBJ databases">
        <title>Annotation of Culex pipiens quinquefasciatus.</title>
        <authorList>
            <consortium name="The Broad Institute Genome Sequencing Platform"/>
            <person name="Atkinson P.W."/>
            <person name="Hemingway J."/>
            <person name="Christensen B.M."/>
            <person name="Higgs S."/>
            <person name="Kodira C."/>
            <person name="Hannick L."/>
            <person name="Megy K."/>
            <person name="O'Leary S."/>
            <person name="Pearson M."/>
            <person name="Haas B.J."/>
            <person name="Mauceli E."/>
            <person name="Wortman J.R."/>
            <person name="Lee N.H."/>
            <person name="Guigo R."/>
            <person name="Stanke M."/>
            <person name="Alvarado L."/>
            <person name="Amedeo P."/>
            <person name="Antoine C.H."/>
            <person name="Arensburger P."/>
            <person name="Bidwell S.L."/>
            <person name="Crawford M."/>
            <person name="Camaro F."/>
            <person name="Devon K."/>
            <person name="Engels R."/>
            <person name="Hammond M."/>
            <person name="Howarth C."/>
            <person name="Koehrsen M."/>
            <person name="Lawson D."/>
            <person name="Montgomery P."/>
            <person name="Nene V."/>
            <person name="Nusbaum C."/>
            <person name="Puiu D."/>
            <person name="Romero-Severson J."/>
            <person name="Severson D.W."/>
            <person name="Shumway M."/>
            <person name="Sisk P."/>
            <person name="Stolte C."/>
            <person name="Zeng Q."/>
            <person name="Eisenstadt E."/>
            <person name="Fraser-Liggett C."/>
            <person name="Strausberg R."/>
            <person name="Galagan J."/>
            <person name="Birren B."/>
            <person name="Collins F.H."/>
        </authorList>
    </citation>
    <scope>NUCLEOTIDE SEQUENCE [LARGE SCALE GENOMIC DNA]</scope>
    <source>
        <strain evidence="8">JHB</strain>
    </source>
</reference>
<dbReference type="InParanoid" id="B0XIF4"/>
<dbReference type="Pfam" id="PF00393">
    <property type="entry name" value="6PGD"/>
    <property type="match status" value="1"/>
</dbReference>